<dbReference type="Pfam" id="PF00153">
    <property type="entry name" value="Mito_carr"/>
    <property type="match status" value="1"/>
</dbReference>
<dbReference type="GO" id="GO:0055085">
    <property type="term" value="P:transmembrane transport"/>
    <property type="evidence" value="ECO:0007669"/>
    <property type="project" value="InterPro"/>
</dbReference>
<keyword evidence="4 8" id="KW-0812">Transmembrane</keyword>
<dbReference type="EMBL" id="JARJLG010000067">
    <property type="protein sequence ID" value="KAJ7754304.1"/>
    <property type="molecule type" value="Genomic_DNA"/>
</dbReference>
<keyword evidence="7 8" id="KW-0472">Membrane</keyword>
<evidence type="ECO:0000256" key="2">
    <source>
        <dbReference type="ARBA" id="ARBA00006375"/>
    </source>
</evidence>
<proteinExistence type="inferred from homology"/>
<keyword evidence="5" id="KW-0677">Repeat</keyword>
<comment type="caution">
    <text evidence="9">The sequence shown here is derived from an EMBL/GenBank/DDBJ whole genome shotgun (WGS) entry which is preliminary data.</text>
</comment>
<accession>A0AAD7NBY3</accession>
<feature type="transmembrane region" description="Helical" evidence="8">
    <location>
        <begin position="165"/>
        <end position="192"/>
    </location>
</feature>
<keyword evidence="10" id="KW-1185">Reference proteome</keyword>
<gene>
    <name evidence="9" type="ORF">DFH07DRAFT_959747</name>
</gene>
<dbReference type="InterPro" id="IPR044712">
    <property type="entry name" value="SLC25A32-like"/>
</dbReference>
<evidence type="ECO:0000256" key="8">
    <source>
        <dbReference type="SAM" id="Phobius"/>
    </source>
</evidence>
<evidence type="ECO:0000256" key="6">
    <source>
        <dbReference type="ARBA" id="ARBA00022989"/>
    </source>
</evidence>
<dbReference type="PANTHER" id="PTHR45683">
    <property type="entry name" value="MITOCHONDRIAL NICOTINAMIDE ADENINE DINUCLEOTIDE TRANSPORTER 1-RELATED-RELATED"/>
    <property type="match status" value="1"/>
</dbReference>
<sequence>MALLFGITMPFVGVLVRYRANYTPKRLQGLAGEEAAEDPVASIGYFGMMKRVHRIEGWAGLYKGIMPSIVTSLIAIVVVSPLAIFLSPGHRVLPNGQVSVPPQFVLGPMWILNFALSLVPSLLLIPMQIITNRTITTPHTLAAFAPSAALRVLLSPAERAQPLRLYLSPGVALAVLLEAFFTPLLSLLLALALPHLFRAHHGSLMYLAVALPTVVFGTALLTPLQVMFTRLTLQRRGETPDAPAVADAPPAYAEDVLDVRTQQAPYTSLFDCARQIVREEGWRVLYRAWWLTALSLVLAMGAPMVPLAPPV</sequence>
<evidence type="ECO:0000256" key="3">
    <source>
        <dbReference type="ARBA" id="ARBA00022448"/>
    </source>
</evidence>
<feature type="transmembrane region" description="Helical" evidence="8">
    <location>
        <begin position="104"/>
        <end position="125"/>
    </location>
</feature>
<evidence type="ECO:0000313" key="10">
    <source>
        <dbReference type="Proteomes" id="UP001215280"/>
    </source>
</evidence>
<keyword evidence="3" id="KW-0813">Transport</keyword>
<reference evidence="9" key="1">
    <citation type="submission" date="2023-03" db="EMBL/GenBank/DDBJ databases">
        <title>Massive genome expansion in bonnet fungi (Mycena s.s.) driven by repeated elements and novel gene families across ecological guilds.</title>
        <authorList>
            <consortium name="Lawrence Berkeley National Laboratory"/>
            <person name="Harder C.B."/>
            <person name="Miyauchi S."/>
            <person name="Viragh M."/>
            <person name="Kuo A."/>
            <person name="Thoen E."/>
            <person name="Andreopoulos B."/>
            <person name="Lu D."/>
            <person name="Skrede I."/>
            <person name="Drula E."/>
            <person name="Henrissat B."/>
            <person name="Morin E."/>
            <person name="Kohler A."/>
            <person name="Barry K."/>
            <person name="LaButti K."/>
            <person name="Morin E."/>
            <person name="Salamov A."/>
            <person name="Lipzen A."/>
            <person name="Mereny Z."/>
            <person name="Hegedus B."/>
            <person name="Baldrian P."/>
            <person name="Stursova M."/>
            <person name="Weitz H."/>
            <person name="Taylor A."/>
            <person name="Grigoriev I.V."/>
            <person name="Nagy L.G."/>
            <person name="Martin F."/>
            <person name="Kauserud H."/>
        </authorList>
    </citation>
    <scope>NUCLEOTIDE SEQUENCE</scope>
    <source>
        <strain evidence="9">CBHHK188m</strain>
    </source>
</reference>
<evidence type="ECO:0000256" key="4">
    <source>
        <dbReference type="ARBA" id="ARBA00022692"/>
    </source>
</evidence>
<feature type="transmembrane region" description="Helical" evidence="8">
    <location>
        <begin position="60"/>
        <end position="84"/>
    </location>
</feature>
<organism evidence="9 10">
    <name type="scientific">Mycena maculata</name>
    <dbReference type="NCBI Taxonomy" id="230809"/>
    <lineage>
        <taxon>Eukaryota</taxon>
        <taxon>Fungi</taxon>
        <taxon>Dikarya</taxon>
        <taxon>Basidiomycota</taxon>
        <taxon>Agaricomycotina</taxon>
        <taxon>Agaricomycetes</taxon>
        <taxon>Agaricomycetidae</taxon>
        <taxon>Agaricales</taxon>
        <taxon>Marasmiineae</taxon>
        <taxon>Mycenaceae</taxon>
        <taxon>Mycena</taxon>
    </lineage>
</organism>
<dbReference type="GO" id="GO:0016020">
    <property type="term" value="C:membrane"/>
    <property type="evidence" value="ECO:0007669"/>
    <property type="project" value="UniProtKB-SubCell"/>
</dbReference>
<feature type="transmembrane region" description="Helical" evidence="8">
    <location>
        <begin position="284"/>
        <end position="305"/>
    </location>
</feature>
<evidence type="ECO:0000256" key="5">
    <source>
        <dbReference type="ARBA" id="ARBA00022737"/>
    </source>
</evidence>
<comment type="subcellular location">
    <subcellularLocation>
        <location evidence="1">Membrane</location>
        <topology evidence="1">Multi-pass membrane protein</topology>
    </subcellularLocation>
</comment>
<dbReference type="SUPFAM" id="SSF103506">
    <property type="entry name" value="Mitochondrial carrier"/>
    <property type="match status" value="1"/>
</dbReference>
<keyword evidence="6 8" id="KW-1133">Transmembrane helix</keyword>
<feature type="transmembrane region" description="Helical" evidence="8">
    <location>
        <begin position="204"/>
        <end position="226"/>
    </location>
</feature>
<evidence type="ECO:0000256" key="7">
    <source>
        <dbReference type="ARBA" id="ARBA00023136"/>
    </source>
</evidence>
<evidence type="ECO:0000256" key="1">
    <source>
        <dbReference type="ARBA" id="ARBA00004141"/>
    </source>
</evidence>
<dbReference type="GO" id="GO:0006862">
    <property type="term" value="P:nucleotide transport"/>
    <property type="evidence" value="ECO:0007669"/>
    <property type="project" value="InterPro"/>
</dbReference>
<evidence type="ECO:0000313" key="9">
    <source>
        <dbReference type="EMBL" id="KAJ7754304.1"/>
    </source>
</evidence>
<dbReference type="Proteomes" id="UP001215280">
    <property type="component" value="Unassembled WGS sequence"/>
</dbReference>
<comment type="similarity">
    <text evidence="2">Belongs to the mitochondrial carrier (TC 2.A.29) family.</text>
</comment>
<dbReference type="Gene3D" id="1.50.40.10">
    <property type="entry name" value="Mitochondrial carrier domain"/>
    <property type="match status" value="1"/>
</dbReference>
<name>A0AAD7NBY3_9AGAR</name>
<protein>
    <submittedName>
        <fullName evidence="9">Mitochondrial carrier domain-containing protein</fullName>
    </submittedName>
</protein>
<dbReference type="InterPro" id="IPR018108">
    <property type="entry name" value="MCP_transmembrane"/>
</dbReference>
<dbReference type="AlphaFoldDB" id="A0AAD7NBY3"/>
<dbReference type="InterPro" id="IPR023395">
    <property type="entry name" value="MCP_dom_sf"/>
</dbReference>